<feature type="transmembrane region" description="Helical" evidence="6">
    <location>
        <begin position="70"/>
        <end position="96"/>
    </location>
</feature>
<evidence type="ECO:0000256" key="2">
    <source>
        <dbReference type="ARBA" id="ARBA00022475"/>
    </source>
</evidence>
<reference evidence="7 8" key="1">
    <citation type="submission" date="2016-01" db="EMBL/GenBank/DDBJ databases">
        <title>Genome sequencing of Roseivirga echinicomitans KMM 6058.</title>
        <authorList>
            <person name="Selvaratnam C."/>
            <person name="Thevarajoo S."/>
            <person name="Goh K.M."/>
            <person name="Ee R."/>
            <person name="Chan K.-G."/>
            <person name="Chong C.S."/>
        </authorList>
    </citation>
    <scope>NUCLEOTIDE SEQUENCE [LARGE SCALE GENOMIC DNA]</scope>
    <source>
        <strain evidence="7 8">KMM 6058</strain>
    </source>
</reference>
<feature type="transmembrane region" description="Helical" evidence="6">
    <location>
        <begin position="28"/>
        <end position="49"/>
    </location>
</feature>
<evidence type="ECO:0000256" key="5">
    <source>
        <dbReference type="ARBA" id="ARBA00023136"/>
    </source>
</evidence>
<feature type="transmembrane region" description="Helical" evidence="6">
    <location>
        <begin position="345"/>
        <end position="367"/>
    </location>
</feature>
<dbReference type="PANTHER" id="PTHR30250">
    <property type="entry name" value="PST FAMILY PREDICTED COLANIC ACID TRANSPORTER"/>
    <property type="match status" value="1"/>
</dbReference>
<feature type="transmembrane region" description="Helical" evidence="6">
    <location>
        <begin position="102"/>
        <end position="123"/>
    </location>
</feature>
<feature type="transmembrane region" description="Helical" evidence="6">
    <location>
        <begin position="163"/>
        <end position="182"/>
    </location>
</feature>
<gene>
    <name evidence="7" type="ORF">AWN68_15230</name>
</gene>
<dbReference type="STRING" id="296218.AWN68_15230"/>
<evidence type="ECO:0000313" key="8">
    <source>
        <dbReference type="Proteomes" id="UP000075615"/>
    </source>
</evidence>
<name>A0A150XV11_9BACT</name>
<organism evidence="7 8">
    <name type="scientific">Roseivirga echinicomitans</name>
    <dbReference type="NCBI Taxonomy" id="296218"/>
    <lineage>
        <taxon>Bacteria</taxon>
        <taxon>Pseudomonadati</taxon>
        <taxon>Bacteroidota</taxon>
        <taxon>Cytophagia</taxon>
        <taxon>Cytophagales</taxon>
        <taxon>Roseivirgaceae</taxon>
        <taxon>Roseivirga</taxon>
    </lineage>
</organism>
<dbReference type="EMBL" id="LRDB01000003">
    <property type="protein sequence ID" value="KYG82599.1"/>
    <property type="molecule type" value="Genomic_DNA"/>
</dbReference>
<feature type="transmembrane region" description="Helical" evidence="6">
    <location>
        <begin position="283"/>
        <end position="306"/>
    </location>
</feature>
<evidence type="ECO:0008006" key="9">
    <source>
        <dbReference type="Google" id="ProtNLM"/>
    </source>
</evidence>
<comment type="subcellular location">
    <subcellularLocation>
        <location evidence="1">Cell membrane</location>
        <topology evidence="1">Multi-pass membrane protein</topology>
    </subcellularLocation>
</comment>
<dbReference type="InterPro" id="IPR002797">
    <property type="entry name" value="Polysacc_synth"/>
</dbReference>
<keyword evidence="5 6" id="KW-0472">Membrane</keyword>
<accession>A0A150XV11</accession>
<feature type="transmembrane region" description="Helical" evidence="6">
    <location>
        <begin position="312"/>
        <end position="333"/>
    </location>
</feature>
<proteinExistence type="predicted"/>
<evidence type="ECO:0000256" key="6">
    <source>
        <dbReference type="SAM" id="Phobius"/>
    </source>
</evidence>
<dbReference type="PANTHER" id="PTHR30250:SF11">
    <property type="entry name" value="O-ANTIGEN TRANSPORTER-RELATED"/>
    <property type="match status" value="1"/>
</dbReference>
<dbReference type="InterPro" id="IPR050833">
    <property type="entry name" value="Poly_Biosynth_Transport"/>
</dbReference>
<dbReference type="GO" id="GO:0005886">
    <property type="term" value="C:plasma membrane"/>
    <property type="evidence" value="ECO:0007669"/>
    <property type="project" value="UniProtKB-SubCell"/>
</dbReference>
<dbReference type="AlphaFoldDB" id="A0A150XV11"/>
<keyword evidence="4 6" id="KW-1133">Transmembrane helix</keyword>
<dbReference type="Proteomes" id="UP000075615">
    <property type="component" value="Unassembled WGS sequence"/>
</dbReference>
<evidence type="ECO:0000256" key="1">
    <source>
        <dbReference type="ARBA" id="ARBA00004651"/>
    </source>
</evidence>
<keyword evidence="2" id="KW-1003">Cell membrane</keyword>
<dbReference type="OrthoDB" id="9815702at2"/>
<comment type="caution">
    <text evidence="7">The sequence shown here is derived from an EMBL/GenBank/DDBJ whole genome shotgun (WGS) entry which is preliminary data.</text>
</comment>
<feature type="transmembrane region" description="Helical" evidence="6">
    <location>
        <begin position="373"/>
        <end position="392"/>
    </location>
</feature>
<protein>
    <recommendedName>
        <fullName evidence="9">Polysaccharide biosynthesis protein C-terminal domain-containing protein</fullName>
    </recommendedName>
</protein>
<feature type="transmembrane region" description="Helical" evidence="6">
    <location>
        <begin position="130"/>
        <end position="151"/>
    </location>
</feature>
<evidence type="ECO:0000313" key="7">
    <source>
        <dbReference type="EMBL" id="KYG82599.1"/>
    </source>
</evidence>
<keyword evidence="3 6" id="KW-0812">Transmembrane</keyword>
<dbReference type="Pfam" id="PF01943">
    <property type="entry name" value="Polysacc_synt"/>
    <property type="match status" value="1"/>
</dbReference>
<keyword evidence="8" id="KW-1185">Reference proteome</keyword>
<evidence type="ECO:0000256" key="4">
    <source>
        <dbReference type="ARBA" id="ARBA00022989"/>
    </source>
</evidence>
<evidence type="ECO:0000256" key="3">
    <source>
        <dbReference type="ARBA" id="ARBA00022692"/>
    </source>
</evidence>
<sequence>MSLNQGVNVLVAVVITPLLYQNLGEGQFGLVGLGLTVVMFLSVLVNYGFHLNGPKRLALTLGDTDKQQELVNEIIVTKLMLSVVLSLLILIAIYGFNFFPDYSSILSLSLVILLGEALFPMFILQGLDKLSLVSIANAISKLFYLIAVVIVVKEGSDAKWVNFLFGASSVIVNFGLLVFVYKKWGLRFYWVNAAKVFIRIKENFQFFLSTIGGHLSVHGGYIILSNFVSEVELGRYNLAQRVAFLLRMIPVFLTQSILQSASRLYHENESDFNEYLSKAYKSGLALTFAVGLGFAITSSYIIRILGGEYVDYSANVLRILCFIPFFGMLNVANMIKILVAERKEILAKATWVTAVFMLVIAMLGSYYFGGYGLAVALLLSEVLSFAVHYYLLKRYCVLSNDGDK</sequence>